<reference evidence="1" key="1">
    <citation type="submission" date="2022-07" db="EMBL/GenBank/DDBJ databases">
        <title>Genome Sequence of Lecanicillium saksenae.</title>
        <authorList>
            <person name="Buettner E."/>
        </authorList>
    </citation>
    <scope>NUCLEOTIDE SEQUENCE</scope>
    <source>
        <strain evidence="1">VT-O1</strain>
    </source>
</reference>
<evidence type="ECO:0000313" key="1">
    <source>
        <dbReference type="EMBL" id="KAJ3497078.1"/>
    </source>
</evidence>
<gene>
    <name evidence="1" type="ORF">NLG97_g2182</name>
</gene>
<dbReference type="EMBL" id="JANAKD010000140">
    <property type="protein sequence ID" value="KAJ3497078.1"/>
    <property type="molecule type" value="Genomic_DNA"/>
</dbReference>
<protein>
    <submittedName>
        <fullName evidence="1">Uncharacterized protein</fullName>
    </submittedName>
</protein>
<keyword evidence="2" id="KW-1185">Reference proteome</keyword>
<name>A0ACC1R1W4_9HYPO</name>
<sequence length="1222" mass="132072">MSASTQGCLQDDLFKLKVVPALKEKAEYISDELMAKLGISFKHLDAVTGDIELVEGTARLIPMAAEAIQKRLDEGGFKEPTDSEHTDIRPYDDEEREQEEKEDPDSRLTNALAVQGLAESCAFLWKIPKYAKCNDTIYVQSTSKKGVLLHRMQHICEPYSVPGTLDKVRPFVVGYQVDQSPLVDGRPLTSELNALIVNATKYDFDPAYAATGEFVVDTEKRAFSLMKGVNYDGGLDGVYSSLREPKRPRRRPLTQCSGIGQIRMNSPLTFSMMTDSTNQSNKTYTGDDEMRKEQSEKNRETILAEAPATTGSSSSDIDNDGPSLEQKTVGEIPKPEAEYPKGVEAFSIMAALILTITLISLDQTIVATAIPKITDQFHSLDDISWYGSAYFVTLGAFQSTWGKVYKYFPLKISFLVSIFIFELGSLIAAVAPNSTTLIVGRAVSGVGAAAIAPGVFTISAFAAEPAKRATYVGIIGATYGVAAVCGPLIGGGLTKAASWRWCFYINLPVGGVAAAVIFLTFKTPKASKVVQATFKEKLLHMDPIATVLTMGALICILLALQYGGVTHAWNSGMVVGLLVGFAILSFALVAAEMWQGERAMLTPRIMRQRAVWACGIWGFFMTGAYFVTLYYLPIYFQSIDNVSPIASGVRSIPLIILFGVSTFGSGRAITKTGVAAPYMVAGSVIVTIAAGLFFTLDVGTSTGKWVGFQILAGFGYGISFQVPVIIAQAFAAPTDIAPTTAIIIFYRSVGGTLSLAAAQSGFVNQLVRKLTETAPNVDPELVIDKGATEVHHVFSGAELEGVLHAYAWARLATYQRQNGTVVSNVAQAQAPAAVQVQTQLDSPIVVRTGRLWFSSNREEYMMSDATGTLLAVMLSGEYSDLMFSCHGEEFKVHRAVVCPQSSVIQAALTTGFKEAADGTLSMDAFTPASVRRFVQFLYTKNYDYDPNEADAEASNKIQSAKTSVSQVPDAGEDHENANPADGGNRAAHDTVPLSDELSTDAAPPADETTTTTKALPEVTESTGTRDATAEARKTADRPETNDPVFKTILAHTRMNAIGDYYDTPELSKLANTRINALLENASPDAPWVADLPVIAETALEIVNSEGLTEVLTAAISDHIGTILAAGSLENSPLMTPFCLELLKKCSLVNQRISETLSYKVRTLNEVNTKYQKAADLALRQRKAASNLSTTNKCRNKSCIGLFDCYFGDDGSTLRCRRCHAKH</sequence>
<accession>A0ACC1R1W4</accession>
<proteinExistence type="predicted"/>
<organism evidence="1 2">
    <name type="scientific">Lecanicillium saksenae</name>
    <dbReference type="NCBI Taxonomy" id="468837"/>
    <lineage>
        <taxon>Eukaryota</taxon>
        <taxon>Fungi</taxon>
        <taxon>Dikarya</taxon>
        <taxon>Ascomycota</taxon>
        <taxon>Pezizomycotina</taxon>
        <taxon>Sordariomycetes</taxon>
        <taxon>Hypocreomycetidae</taxon>
        <taxon>Hypocreales</taxon>
        <taxon>Cordycipitaceae</taxon>
        <taxon>Lecanicillium</taxon>
    </lineage>
</organism>
<comment type="caution">
    <text evidence="1">The sequence shown here is derived from an EMBL/GenBank/DDBJ whole genome shotgun (WGS) entry which is preliminary data.</text>
</comment>
<dbReference type="Proteomes" id="UP001148737">
    <property type="component" value="Unassembled WGS sequence"/>
</dbReference>
<evidence type="ECO:0000313" key="2">
    <source>
        <dbReference type="Proteomes" id="UP001148737"/>
    </source>
</evidence>